<feature type="domain" description="Protein kinase" evidence="11">
    <location>
        <begin position="103"/>
        <end position="397"/>
    </location>
</feature>
<evidence type="ECO:0000256" key="6">
    <source>
        <dbReference type="ARBA" id="ARBA00022840"/>
    </source>
</evidence>
<dbReference type="PROSITE" id="PS00107">
    <property type="entry name" value="PROTEIN_KINASE_ATP"/>
    <property type="match status" value="1"/>
</dbReference>
<dbReference type="OrthoDB" id="68483at2759"/>
<evidence type="ECO:0000256" key="7">
    <source>
        <dbReference type="ARBA" id="ARBA00047899"/>
    </source>
</evidence>
<dbReference type="Gene3D" id="1.10.510.10">
    <property type="entry name" value="Transferase(Phosphotransferase) domain 1"/>
    <property type="match status" value="1"/>
</dbReference>
<feature type="region of interest" description="Disordered" evidence="10">
    <location>
        <begin position="260"/>
        <end position="282"/>
    </location>
</feature>
<dbReference type="InterPro" id="IPR011009">
    <property type="entry name" value="Kinase-like_dom_sf"/>
</dbReference>
<evidence type="ECO:0000313" key="12">
    <source>
        <dbReference type="EMBL" id="PIL30897.1"/>
    </source>
</evidence>
<feature type="compositionally biased region" description="Polar residues" evidence="10">
    <location>
        <begin position="540"/>
        <end position="552"/>
    </location>
</feature>
<dbReference type="EC" id="2.7.11.1" evidence="1"/>
<comment type="catalytic activity">
    <reaction evidence="7">
        <text>L-threonyl-[protein] + ATP = O-phospho-L-threonyl-[protein] + ADP + H(+)</text>
        <dbReference type="Rhea" id="RHEA:46608"/>
        <dbReference type="Rhea" id="RHEA-COMP:11060"/>
        <dbReference type="Rhea" id="RHEA-COMP:11605"/>
        <dbReference type="ChEBI" id="CHEBI:15378"/>
        <dbReference type="ChEBI" id="CHEBI:30013"/>
        <dbReference type="ChEBI" id="CHEBI:30616"/>
        <dbReference type="ChEBI" id="CHEBI:61977"/>
        <dbReference type="ChEBI" id="CHEBI:456216"/>
        <dbReference type="EC" id="2.7.11.1"/>
    </reaction>
</comment>
<keyword evidence="2" id="KW-0723">Serine/threonine-protein kinase</keyword>
<keyword evidence="4 9" id="KW-0547">Nucleotide-binding</keyword>
<feature type="compositionally biased region" description="Polar residues" evidence="10">
    <location>
        <begin position="270"/>
        <end position="282"/>
    </location>
</feature>
<dbReference type="InterPro" id="IPR000719">
    <property type="entry name" value="Prot_kinase_dom"/>
</dbReference>
<evidence type="ECO:0000256" key="4">
    <source>
        <dbReference type="ARBA" id="ARBA00022741"/>
    </source>
</evidence>
<evidence type="ECO:0000259" key="11">
    <source>
        <dbReference type="PROSITE" id="PS50011"/>
    </source>
</evidence>
<evidence type="ECO:0000256" key="9">
    <source>
        <dbReference type="PROSITE-ProRule" id="PRU10141"/>
    </source>
</evidence>
<comment type="catalytic activity">
    <reaction evidence="8">
        <text>L-seryl-[protein] + ATP = O-phospho-L-seryl-[protein] + ADP + H(+)</text>
        <dbReference type="Rhea" id="RHEA:17989"/>
        <dbReference type="Rhea" id="RHEA-COMP:9863"/>
        <dbReference type="Rhea" id="RHEA-COMP:11604"/>
        <dbReference type="ChEBI" id="CHEBI:15378"/>
        <dbReference type="ChEBI" id="CHEBI:29999"/>
        <dbReference type="ChEBI" id="CHEBI:30616"/>
        <dbReference type="ChEBI" id="CHEBI:83421"/>
        <dbReference type="ChEBI" id="CHEBI:456216"/>
        <dbReference type="EC" id="2.7.11.1"/>
    </reaction>
</comment>
<comment type="caution">
    <text evidence="12">The sequence shown here is derived from an EMBL/GenBank/DDBJ whole genome shotgun (WGS) entry which is preliminary data.</text>
</comment>
<dbReference type="PANTHER" id="PTHR24356:SF1">
    <property type="entry name" value="SERINE_THREONINE-PROTEIN KINASE GREATWALL"/>
    <property type="match status" value="1"/>
</dbReference>
<evidence type="ECO:0000256" key="5">
    <source>
        <dbReference type="ARBA" id="ARBA00022777"/>
    </source>
</evidence>
<evidence type="ECO:0000256" key="3">
    <source>
        <dbReference type="ARBA" id="ARBA00022679"/>
    </source>
</evidence>
<organism evidence="12 13">
    <name type="scientific">Ganoderma sinense ZZ0214-1</name>
    <dbReference type="NCBI Taxonomy" id="1077348"/>
    <lineage>
        <taxon>Eukaryota</taxon>
        <taxon>Fungi</taxon>
        <taxon>Dikarya</taxon>
        <taxon>Basidiomycota</taxon>
        <taxon>Agaricomycotina</taxon>
        <taxon>Agaricomycetes</taxon>
        <taxon>Polyporales</taxon>
        <taxon>Polyporaceae</taxon>
        <taxon>Ganoderma</taxon>
    </lineage>
</organism>
<dbReference type="PROSITE" id="PS00108">
    <property type="entry name" value="PROTEIN_KINASE_ST"/>
    <property type="match status" value="1"/>
</dbReference>
<dbReference type="GO" id="GO:0004674">
    <property type="term" value="F:protein serine/threonine kinase activity"/>
    <property type="evidence" value="ECO:0007669"/>
    <property type="project" value="UniProtKB-KW"/>
</dbReference>
<dbReference type="InterPro" id="IPR008271">
    <property type="entry name" value="Ser/Thr_kinase_AS"/>
</dbReference>
<evidence type="ECO:0000256" key="8">
    <source>
        <dbReference type="ARBA" id="ARBA00048679"/>
    </source>
</evidence>
<dbReference type="PROSITE" id="PS50011">
    <property type="entry name" value="PROTEIN_KINASE_DOM"/>
    <property type="match status" value="1"/>
</dbReference>
<dbReference type="InterPro" id="IPR017441">
    <property type="entry name" value="Protein_kinase_ATP_BS"/>
</dbReference>
<dbReference type="Proteomes" id="UP000230002">
    <property type="component" value="Unassembled WGS sequence"/>
</dbReference>
<evidence type="ECO:0000256" key="10">
    <source>
        <dbReference type="SAM" id="MobiDB-lite"/>
    </source>
</evidence>
<evidence type="ECO:0000256" key="1">
    <source>
        <dbReference type="ARBA" id="ARBA00012513"/>
    </source>
</evidence>
<evidence type="ECO:0000313" key="13">
    <source>
        <dbReference type="Proteomes" id="UP000230002"/>
    </source>
</evidence>
<dbReference type="STRING" id="1077348.A0A2G8SAV7"/>
<dbReference type="SUPFAM" id="SSF56112">
    <property type="entry name" value="Protein kinase-like (PK-like)"/>
    <property type="match status" value="1"/>
</dbReference>
<dbReference type="Gene3D" id="3.30.200.20">
    <property type="entry name" value="Phosphorylase Kinase, domain 1"/>
    <property type="match status" value="1"/>
</dbReference>
<reference evidence="12 13" key="1">
    <citation type="journal article" date="2015" name="Sci. Rep.">
        <title>Chromosome-level genome map provides insights into diverse defense mechanisms in the medicinal fungus Ganoderma sinense.</title>
        <authorList>
            <person name="Zhu Y."/>
            <person name="Xu J."/>
            <person name="Sun C."/>
            <person name="Zhou S."/>
            <person name="Xu H."/>
            <person name="Nelson D.R."/>
            <person name="Qian J."/>
            <person name="Song J."/>
            <person name="Luo H."/>
            <person name="Xiang L."/>
            <person name="Li Y."/>
            <person name="Xu Z."/>
            <person name="Ji A."/>
            <person name="Wang L."/>
            <person name="Lu S."/>
            <person name="Hayward A."/>
            <person name="Sun W."/>
            <person name="Li X."/>
            <person name="Schwartz D.C."/>
            <person name="Wang Y."/>
            <person name="Chen S."/>
        </authorList>
    </citation>
    <scope>NUCLEOTIDE SEQUENCE [LARGE SCALE GENOMIC DNA]</scope>
    <source>
        <strain evidence="12 13">ZZ0214-1</strain>
    </source>
</reference>
<dbReference type="Pfam" id="PF00069">
    <property type="entry name" value="Pkinase"/>
    <property type="match status" value="1"/>
</dbReference>
<name>A0A2G8SAV7_9APHY</name>
<dbReference type="AlphaFoldDB" id="A0A2G8SAV7"/>
<sequence length="552" mass="61749">MMNLIMDSSKNLPHQENIHVKMRFDSTGEMLTCEVDHINNVEAVCGFIQVVQVDPPRQAIPHSLSSSPAAVFSHSRSLRRLKDSAKAPLPAISSTPPLCPAMFRVHKILGVGGMGTVALVAHINTSQYFALKVVKKVDLREHEYPFIFTEQDTMRHLVGSPWFLQLKASFQDKRHFFLLTDFCSEGSLDKKIYKAMPGGLPEPDARGYIVQLVLAIEDLHFRRIIHRDLKPSNILLNAHGHVQVADFGLARQFGPSFNAPWRGDPRWQPRNPSGHSKSSIQRSLRIGSSAQRDYTMSLGGTWAYMSPEAIRRRAVSYPADVWGIGMCLYEMLLGKLPFDIKPESSKRQITCLILSNPVVFDGFVTFHASAKDLIRKLLDKDPSTRITIKQVKAHPWFESVDWDAVTKKCFMRRAVHWYAREGDEPAPSALSVEFGTPYKSAQDVPYPWFQWTQPRALTSPMDEFQETFPPSDTEERQSSLGTHPNPTVEVPNANTSTRCTYNASNRPFLSALCGSSSVTLASNPNETKKSGLATRGNLKAQGSSTRLALSSK</sequence>
<proteinExistence type="predicted"/>
<keyword evidence="6 9" id="KW-0067">ATP-binding</keyword>
<evidence type="ECO:0000256" key="2">
    <source>
        <dbReference type="ARBA" id="ARBA00022527"/>
    </source>
</evidence>
<accession>A0A2G8SAV7</accession>
<dbReference type="EMBL" id="AYKW01000013">
    <property type="protein sequence ID" value="PIL30897.1"/>
    <property type="molecule type" value="Genomic_DNA"/>
</dbReference>
<keyword evidence="13" id="KW-1185">Reference proteome</keyword>
<keyword evidence="3" id="KW-0808">Transferase</keyword>
<feature type="region of interest" description="Disordered" evidence="10">
    <location>
        <begin position="519"/>
        <end position="552"/>
    </location>
</feature>
<dbReference type="InterPro" id="IPR050236">
    <property type="entry name" value="Ser_Thr_kinase_AGC"/>
</dbReference>
<dbReference type="GO" id="GO:0035556">
    <property type="term" value="P:intracellular signal transduction"/>
    <property type="evidence" value="ECO:0007669"/>
    <property type="project" value="TreeGrafter"/>
</dbReference>
<feature type="binding site" evidence="9">
    <location>
        <position position="136"/>
    </location>
    <ligand>
        <name>ATP</name>
        <dbReference type="ChEBI" id="CHEBI:30616"/>
    </ligand>
</feature>
<protein>
    <recommendedName>
        <fullName evidence="1">non-specific serine/threonine protein kinase</fullName>
        <ecNumber evidence="1">2.7.11.1</ecNumber>
    </recommendedName>
</protein>
<gene>
    <name evidence="12" type="ORF">GSI_07066</name>
</gene>
<dbReference type="SMART" id="SM00220">
    <property type="entry name" value="S_TKc"/>
    <property type="match status" value="1"/>
</dbReference>
<keyword evidence="5" id="KW-0418">Kinase</keyword>
<feature type="region of interest" description="Disordered" evidence="10">
    <location>
        <begin position="462"/>
        <end position="494"/>
    </location>
</feature>
<dbReference type="GO" id="GO:0005524">
    <property type="term" value="F:ATP binding"/>
    <property type="evidence" value="ECO:0007669"/>
    <property type="project" value="UniProtKB-UniRule"/>
</dbReference>
<dbReference type="PANTHER" id="PTHR24356">
    <property type="entry name" value="SERINE/THREONINE-PROTEIN KINASE"/>
    <property type="match status" value="1"/>
</dbReference>